<dbReference type="OrthoDB" id="3366651at2759"/>
<feature type="region of interest" description="Disordered" evidence="1">
    <location>
        <begin position="914"/>
        <end position="969"/>
    </location>
</feature>
<dbReference type="EMBL" id="KZ819190">
    <property type="protein sequence ID" value="PWZ01470.1"/>
    <property type="molecule type" value="Genomic_DNA"/>
</dbReference>
<feature type="transmembrane region" description="Helical" evidence="2">
    <location>
        <begin position="116"/>
        <end position="135"/>
    </location>
</feature>
<feature type="compositionally biased region" description="Polar residues" evidence="1">
    <location>
        <begin position="943"/>
        <end position="954"/>
    </location>
</feature>
<feature type="compositionally biased region" description="Low complexity" evidence="1">
    <location>
        <begin position="377"/>
        <end position="387"/>
    </location>
</feature>
<feature type="compositionally biased region" description="Low complexity" evidence="1">
    <location>
        <begin position="1010"/>
        <end position="1024"/>
    </location>
</feature>
<feature type="region of interest" description="Disordered" evidence="1">
    <location>
        <begin position="777"/>
        <end position="821"/>
    </location>
</feature>
<proteinExistence type="predicted"/>
<feature type="transmembrane region" description="Helical" evidence="2">
    <location>
        <begin position="141"/>
        <end position="160"/>
    </location>
</feature>
<feature type="region of interest" description="Disordered" evidence="1">
    <location>
        <begin position="347"/>
        <end position="389"/>
    </location>
</feature>
<feature type="transmembrane region" description="Helical" evidence="2">
    <location>
        <begin position="12"/>
        <end position="34"/>
    </location>
</feature>
<feature type="transmembrane region" description="Helical" evidence="2">
    <location>
        <begin position="77"/>
        <end position="96"/>
    </location>
</feature>
<evidence type="ECO:0000313" key="4">
    <source>
        <dbReference type="Proteomes" id="UP000246740"/>
    </source>
</evidence>
<feature type="region of interest" description="Disordered" evidence="1">
    <location>
        <begin position="1072"/>
        <end position="1100"/>
    </location>
</feature>
<feature type="compositionally biased region" description="Polar residues" evidence="1">
    <location>
        <begin position="699"/>
        <end position="714"/>
    </location>
</feature>
<feature type="compositionally biased region" description="Polar residues" evidence="1">
    <location>
        <begin position="1083"/>
        <end position="1093"/>
    </location>
</feature>
<evidence type="ECO:0000313" key="3">
    <source>
        <dbReference type="EMBL" id="PWZ01470.1"/>
    </source>
</evidence>
<accession>A0A317XUC7</accession>
<name>A0A317XUC7_9BASI</name>
<reference evidence="3 4" key="1">
    <citation type="journal article" date="2018" name="Mol. Biol. Evol.">
        <title>Broad Genomic Sampling Reveals a Smut Pathogenic Ancestry of the Fungal Clade Ustilaginomycotina.</title>
        <authorList>
            <person name="Kijpornyongpan T."/>
            <person name="Mondo S.J."/>
            <person name="Barry K."/>
            <person name="Sandor L."/>
            <person name="Lee J."/>
            <person name="Lipzen A."/>
            <person name="Pangilinan J."/>
            <person name="LaButti K."/>
            <person name="Hainaut M."/>
            <person name="Henrissat B."/>
            <person name="Grigoriev I.V."/>
            <person name="Spatafora J.W."/>
            <person name="Aime M.C."/>
        </authorList>
    </citation>
    <scope>NUCLEOTIDE SEQUENCE [LARGE SCALE GENOMIC DNA]</scope>
    <source>
        <strain evidence="3 4">MCA 3645</strain>
    </source>
</reference>
<dbReference type="AlphaFoldDB" id="A0A317XUC7"/>
<feature type="compositionally biased region" description="Basic residues" evidence="1">
    <location>
        <begin position="416"/>
        <end position="425"/>
    </location>
</feature>
<keyword evidence="2" id="KW-1133">Transmembrane helix</keyword>
<keyword evidence="4" id="KW-1185">Reference proteome</keyword>
<feature type="transmembrane region" description="Helical" evidence="2">
    <location>
        <begin position="724"/>
        <end position="747"/>
    </location>
</feature>
<evidence type="ECO:0000256" key="1">
    <source>
        <dbReference type="SAM" id="MobiDB-lite"/>
    </source>
</evidence>
<dbReference type="InParanoid" id="A0A317XUC7"/>
<gene>
    <name evidence="3" type="ORF">BCV70DRAFT_215932</name>
</gene>
<sequence>MVTAKIAFVALNLLRLISLVGLVLLLTTLIIGLVEDVDAFHNDETMDEAVREDCAYVPGTSIPMQTWGIFWVELHRMLLMIAAVCLFLSECGWLGIHRLDRLAEQWMPLLTTERGLAALGAVHVVVAISILSHHLDEFPMIVSWILFVVGVLYLTCGAAFHRRRLRDVRSLFVHKRQRIQSEQHFGSSRSSVSEKHRASYKATGETYYGSTPSLATPLTSIKKLFGRKARAGAGGSKGQISINDNFPSVETASHRELLEERARRAGHQRNGSSVAIDITTHAGDQSSITRDLVWDSVNAVVHERSKLMERPESGASKHSSSLISVASSTQVRIGGYASAEAARARARAKRRRLAEQTQAGAASLADPPYSPACKSTGASSQGAAQQALRNVRRRSAAFVSTARSRLSVGTTSALTARKRSGKRGLRNPDREIETSYFHDADTVPPVPPLPAARLDVTLSKDPATCAPLAVSWDASKGTGPWTVTVAPLGHNPVAVALPANYMPGNAWTWSWNVPGYSSAVSQIIVAVSDSTGKTSGTSSLARLAKSGSCAAPIEELDFIWYPSKSDPRQCDDWKFTVQEDTGNLGLRMPVDILLLPEDLEPTRIRITDDKDDSIDWTVNYPSGTKFAVAAFDAGRSGSGGVGGDVYTIASGKSAFCISSTQKEAVAGLPGASSTVAAAPATSRMATIRTSATGVAPKASGTSTHAPTAVSDSASSNVEKASSGAAVGGGIGGGLAALAIVGGLVFLYRKRSQDSGPDEYGVYQDRSEKKSFFSRFGSNGGIDGKGDANGGISPFTAGRASPWRWSSKPESAAETSQDAPPSFADERRAIVSRFNDAASSVGRSSSVSLHRDRNSFGAGANSTPFGGPGGIFGASSVHSVVPDEALFPPPRPTHGTIAGFGVAVGVGAGAAVGSRERSYSNTSGTPSDPFGNPPLPLQKDSETQHPPQSQPLTRTNEPRSSDQRPRHPASRDSIAALAGLPLSPSSAYAQSSLYRSPSRELIRPPGSGPVSNPFANPSSSSPASSIQQHRVPSSNPRLPSLAPVQTSAFDPFPQSQSRSFSNDTAHVRAGLGANAESLDDPYQRTMSATPTSATGPRYVDPRESAALFRSFDAQLRDDRKKVVSRAYSDASTDDGGLPYM</sequence>
<dbReference type="PANTHER" id="PTHR37487:SF3">
    <property type="entry name" value="CLEAVAGE_POLYADENYLATION SPECIFICITY FACTOR A SUBUNIT N-TERMINAL DOMAIN-CONTAINING PROTEIN"/>
    <property type="match status" value="1"/>
</dbReference>
<organism evidence="3 4">
    <name type="scientific">Testicularia cyperi</name>
    <dbReference type="NCBI Taxonomy" id="1882483"/>
    <lineage>
        <taxon>Eukaryota</taxon>
        <taxon>Fungi</taxon>
        <taxon>Dikarya</taxon>
        <taxon>Basidiomycota</taxon>
        <taxon>Ustilaginomycotina</taxon>
        <taxon>Ustilaginomycetes</taxon>
        <taxon>Ustilaginales</taxon>
        <taxon>Anthracoideaceae</taxon>
        <taxon>Testicularia</taxon>
    </lineage>
</organism>
<feature type="region of interest" description="Disordered" evidence="1">
    <location>
        <begin position="691"/>
        <end position="714"/>
    </location>
</feature>
<feature type="region of interest" description="Disordered" evidence="1">
    <location>
        <begin position="410"/>
        <end position="430"/>
    </location>
</feature>
<dbReference type="Proteomes" id="UP000246740">
    <property type="component" value="Unassembled WGS sequence"/>
</dbReference>
<feature type="compositionally biased region" description="Polar residues" evidence="1">
    <location>
        <begin position="1025"/>
        <end position="1060"/>
    </location>
</feature>
<feature type="compositionally biased region" description="Basic and acidic residues" evidence="1">
    <location>
        <begin position="955"/>
        <end position="964"/>
    </location>
</feature>
<feature type="region of interest" description="Disordered" evidence="1">
    <location>
        <begin position="1117"/>
        <end position="1139"/>
    </location>
</feature>
<dbReference type="PANTHER" id="PTHR37487">
    <property type="entry name" value="CHROMOSOME 1, WHOLE GENOME SHOTGUN SEQUENCE"/>
    <property type="match status" value="1"/>
</dbReference>
<evidence type="ECO:0000256" key="2">
    <source>
        <dbReference type="SAM" id="Phobius"/>
    </source>
</evidence>
<feature type="region of interest" description="Disordered" evidence="1">
    <location>
        <begin position="990"/>
        <end position="1060"/>
    </location>
</feature>
<keyword evidence="2" id="KW-0472">Membrane</keyword>
<protein>
    <submittedName>
        <fullName evidence="3">Uncharacterized protein</fullName>
    </submittedName>
</protein>
<keyword evidence="2" id="KW-0812">Transmembrane</keyword>
<feature type="compositionally biased region" description="Gly residues" evidence="1">
    <location>
        <begin position="777"/>
        <end position="788"/>
    </location>
</feature>
<dbReference type="STRING" id="1882483.A0A317XUC7"/>